<keyword evidence="11" id="KW-1185">Reference proteome</keyword>
<evidence type="ECO:0000256" key="1">
    <source>
        <dbReference type="ARBA" id="ARBA00004141"/>
    </source>
</evidence>
<comment type="subcellular location">
    <subcellularLocation>
        <location evidence="1">Membrane</location>
        <topology evidence="1">Multi-pass membrane protein</topology>
    </subcellularLocation>
</comment>
<feature type="transmembrane region" description="Helical" evidence="8">
    <location>
        <begin position="263"/>
        <end position="288"/>
    </location>
</feature>
<reference evidence="10 11" key="1">
    <citation type="submission" date="2018-05" db="EMBL/GenBank/DDBJ databases">
        <title>Genome sequencing and assembly of the regulated plant pathogen Lachnellula willkommii and related sister species for the development of diagnostic species identification markers.</title>
        <authorList>
            <person name="Giroux E."/>
            <person name="Bilodeau G."/>
        </authorList>
    </citation>
    <scope>NUCLEOTIDE SEQUENCE [LARGE SCALE GENOMIC DNA]</scope>
    <source>
        <strain evidence="10 11">CBS 160.35</strain>
    </source>
</reference>
<protein>
    <submittedName>
        <fullName evidence="10">Efflux pump</fullName>
    </submittedName>
</protein>
<evidence type="ECO:0000256" key="3">
    <source>
        <dbReference type="ARBA" id="ARBA00022448"/>
    </source>
</evidence>
<feature type="region of interest" description="Disordered" evidence="7">
    <location>
        <begin position="18"/>
        <end position="58"/>
    </location>
</feature>
<organism evidence="10 11">
    <name type="scientific">Lachnellula occidentalis</name>
    <dbReference type="NCBI Taxonomy" id="215460"/>
    <lineage>
        <taxon>Eukaryota</taxon>
        <taxon>Fungi</taxon>
        <taxon>Dikarya</taxon>
        <taxon>Ascomycota</taxon>
        <taxon>Pezizomycotina</taxon>
        <taxon>Leotiomycetes</taxon>
        <taxon>Helotiales</taxon>
        <taxon>Lachnaceae</taxon>
        <taxon>Lachnellula</taxon>
    </lineage>
</organism>
<name>A0A8H8UB97_9HELO</name>
<dbReference type="PANTHER" id="PTHR23501">
    <property type="entry name" value="MAJOR FACILITATOR SUPERFAMILY"/>
    <property type="match status" value="1"/>
</dbReference>
<feature type="transmembrane region" description="Helical" evidence="8">
    <location>
        <begin position="159"/>
        <end position="184"/>
    </location>
</feature>
<dbReference type="PROSITE" id="PS50850">
    <property type="entry name" value="MFS"/>
    <property type="match status" value="1"/>
</dbReference>
<evidence type="ECO:0000313" key="10">
    <source>
        <dbReference type="EMBL" id="TVY40902.1"/>
    </source>
</evidence>
<dbReference type="InterPro" id="IPR036259">
    <property type="entry name" value="MFS_trans_sf"/>
</dbReference>
<evidence type="ECO:0000256" key="6">
    <source>
        <dbReference type="ARBA" id="ARBA00023136"/>
    </source>
</evidence>
<dbReference type="Proteomes" id="UP000443090">
    <property type="component" value="Unassembled WGS sequence"/>
</dbReference>
<evidence type="ECO:0000256" key="7">
    <source>
        <dbReference type="SAM" id="MobiDB-lite"/>
    </source>
</evidence>
<feature type="transmembrane region" description="Helical" evidence="8">
    <location>
        <begin position="133"/>
        <end position="153"/>
    </location>
</feature>
<dbReference type="EMBL" id="QGMI01000425">
    <property type="protein sequence ID" value="TVY40902.1"/>
    <property type="molecule type" value="Genomic_DNA"/>
</dbReference>
<dbReference type="Gene3D" id="1.20.1720.10">
    <property type="entry name" value="Multidrug resistance protein D"/>
    <property type="match status" value="1"/>
</dbReference>
<proteinExistence type="inferred from homology"/>
<feature type="non-terminal residue" evidence="10">
    <location>
        <position position="575"/>
    </location>
</feature>
<feature type="transmembrane region" description="Helical" evidence="8">
    <location>
        <begin position="338"/>
        <end position="360"/>
    </location>
</feature>
<feature type="transmembrane region" description="Helical" evidence="8">
    <location>
        <begin position="399"/>
        <end position="417"/>
    </location>
</feature>
<dbReference type="PANTHER" id="PTHR23501:SF12">
    <property type="entry name" value="MAJOR FACILITATOR SUPERFAMILY (MFS) PROFILE DOMAIN-CONTAINING PROTEIN-RELATED"/>
    <property type="match status" value="1"/>
</dbReference>
<dbReference type="InterPro" id="IPR011701">
    <property type="entry name" value="MFS"/>
</dbReference>
<comment type="caution">
    <text evidence="10">The sequence shown here is derived from an EMBL/GenBank/DDBJ whole genome shotgun (WGS) entry which is preliminary data.</text>
</comment>
<feature type="transmembrane region" description="Helical" evidence="8">
    <location>
        <begin position="106"/>
        <end position="126"/>
    </location>
</feature>
<keyword evidence="5 8" id="KW-1133">Transmembrane helix</keyword>
<feature type="transmembrane region" description="Helical" evidence="8">
    <location>
        <begin position="222"/>
        <end position="242"/>
    </location>
</feature>
<sequence>PILPHEVEIRLTVEPAARMENSRIPERAISGPQTELESASPSAQTKESEEVPLTQFSPQRPKGFRWPLTVISLLSTTFLFATNTTMVADIQPTIIHDFGEVVKLPWIAVAYELAALSVCLIWGKLYGQFNTKYIFIACVVIFEVGNAICGASQNMNMLIIGRAISGIGGSGTYIGTVNIITSLLAPAERPLYMSFVGAVWCIGTVVGPIIGGAFADGATWRWGFYINLCIAAVCAPVYIFVLPSQSKGGPGVSVMSRIRTIDWVGIVLFVGAACSIIMGTSFGGALHAWKSGQIIGLFVCSGILWILFWTQQALCLFTTPEFRFFPIKYLKSLEMIILFVQIAAGSACTLVPVFFIPLYFQFVQGDSALDSGVRLLPFIGVLVVGLLVNGGLMGVFRIYSPWFTVGGIIVVIGSALLHTVNLNTDRARIYGYTAILGFGTGLFVQAPFAIAQAKVQASELQDASSFITAGQISGIAFSLSISNSIFLNLSTKNIAALLPNIPLNEIQSLLAGVGASFLDDLSPTQRAAVLGILVHDISRMYIMLITTGVLITILSVFMKREGLNSDVKDEGVVEA</sequence>
<evidence type="ECO:0000256" key="4">
    <source>
        <dbReference type="ARBA" id="ARBA00022692"/>
    </source>
</evidence>
<feature type="domain" description="Major facilitator superfamily (MFS) profile" evidence="9">
    <location>
        <begin position="69"/>
        <end position="563"/>
    </location>
</feature>
<evidence type="ECO:0000313" key="11">
    <source>
        <dbReference type="Proteomes" id="UP000443090"/>
    </source>
</evidence>
<keyword evidence="3" id="KW-0813">Transport</keyword>
<feature type="transmembrane region" description="Helical" evidence="8">
    <location>
        <begin position="463"/>
        <end position="481"/>
    </location>
</feature>
<feature type="compositionally biased region" description="Polar residues" evidence="7">
    <location>
        <begin position="31"/>
        <end position="45"/>
    </location>
</feature>
<dbReference type="SUPFAM" id="SSF103473">
    <property type="entry name" value="MFS general substrate transporter"/>
    <property type="match status" value="1"/>
</dbReference>
<keyword evidence="4 8" id="KW-0812">Transmembrane</keyword>
<feature type="transmembrane region" description="Helical" evidence="8">
    <location>
        <begin position="372"/>
        <end position="392"/>
    </location>
</feature>
<evidence type="ECO:0000256" key="2">
    <source>
        <dbReference type="ARBA" id="ARBA00007520"/>
    </source>
</evidence>
<evidence type="ECO:0000259" key="9">
    <source>
        <dbReference type="PROSITE" id="PS50850"/>
    </source>
</evidence>
<feature type="transmembrane region" description="Helical" evidence="8">
    <location>
        <begin position="191"/>
        <end position="210"/>
    </location>
</feature>
<comment type="similarity">
    <text evidence="2">Belongs to the major facilitator superfamily. TCR/Tet family.</text>
</comment>
<evidence type="ECO:0000256" key="8">
    <source>
        <dbReference type="SAM" id="Phobius"/>
    </source>
</evidence>
<dbReference type="Pfam" id="PF07690">
    <property type="entry name" value="MFS_1"/>
    <property type="match status" value="1"/>
</dbReference>
<gene>
    <name evidence="10" type="primary">patC_2</name>
    <name evidence="10" type="ORF">LOCC1_G008148</name>
</gene>
<dbReference type="OrthoDB" id="10021397at2759"/>
<dbReference type="GO" id="GO:0005886">
    <property type="term" value="C:plasma membrane"/>
    <property type="evidence" value="ECO:0007669"/>
    <property type="project" value="TreeGrafter"/>
</dbReference>
<dbReference type="GO" id="GO:0022857">
    <property type="term" value="F:transmembrane transporter activity"/>
    <property type="evidence" value="ECO:0007669"/>
    <property type="project" value="InterPro"/>
</dbReference>
<dbReference type="InterPro" id="IPR020846">
    <property type="entry name" value="MFS_dom"/>
</dbReference>
<dbReference type="AlphaFoldDB" id="A0A8H8UB97"/>
<feature type="transmembrane region" description="Helical" evidence="8">
    <location>
        <begin position="294"/>
        <end position="317"/>
    </location>
</feature>
<feature type="transmembrane region" description="Helical" evidence="8">
    <location>
        <begin position="429"/>
        <end position="451"/>
    </location>
</feature>
<accession>A0A8H8UB97</accession>
<keyword evidence="6 8" id="KW-0472">Membrane</keyword>
<feature type="transmembrane region" description="Helical" evidence="8">
    <location>
        <begin position="66"/>
        <end position="86"/>
    </location>
</feature>
<evidence type="ECO:0000256" key="5">
    <source>
        <dbReference type="ARBA" id="ARBA00022989"/>
    </source>
</evidence>
<feature type="transmembrane region" description="Helical" evidence="8">
    <location>
        <begin position="540"/>
        <end position="558"/>
    </location>
</feature>